<evidence type="ECO:0000259" key="3">
    <source>
        <dbReference type="Pfam" id="PF13556"/>
    </source>
</evidence>
<feature type="domain" description="PucR C-terminal helix-turn-helix" evidence="3">
    <location>
        <begin position="486"/>
        <end position="544"/>
    </location>
</feature>
<feature type="region of interest" description="Disordered" evidence="1">
    <location>
        <begin position="543"/>
        <end position="646"/>
    </location>
</feature>
<evidence type="ECO:0000313" key="5">
    <source>
        <dbReference type="Proteomes" id="UP001164959"/>
    </source>
</evidence>
<evidence type="ECO:0000313" key="4">
    <source>
        <dbReference type="EMBL" id="UZJ33705.1"/>
    </source>
</evidence>
<dbReference type="Pfam" id="PF07905">
    <property type="entry name" value="PucR"/>
    <property type="match status" value="1"/>
</dbReference>
<feature type="compositionally biased region" description="Low complexity" evidence="1">
    <location>
        <begin position="366"/>
        <end position="381"/>
    </location>
</feature>
<dbReference type="Pfam" id="PF13556">
    <property type="entry name" value="HTH_30"/>
    <property type="match status" value="1"/>
</dbReference>
<dbReference type="EMBL" id="CP110636">
    <property type="protein sequence ID" value="UZJ33705.1"/>
    <property type="molecule type" value="Genomic_DNA"/>
</dbReference>
<dbReference type="PANTHER" id="PTHR33744:SF7">
    <property type="entry name" value="PUCR FAMILY TRANSCRIPTIONAL REGULATOR"/>
    <property type="match status" value="1"/>
</dbReference>
<organism evidence="4 5">
    <name type="scientific">Streptomyces endophytica</name>
    <dbReference type="NCBI Taxonomy" id="2991496"/>
    <lineage>
        <taxon>Bacteria</taxon>
        <taxon>Bacillati</taxon>
        <taxon>Actinomycetota</taxon>
        <taxon>Actinomycetes</taxon>
        <taxon>Kitasatosporales</taxon>
        <taxon>Streptomycetaceae</taxon>
        <taxon>Streptomyces</taxon>
    </lineage>
</organism>
<dbReference type="Proteomes" id="UP001164959">
    <property type="component" value="Chromosome"/>
</dbReference>
<dbReference type="RefSeq" id="WP_265364868.1">
    <property type="nucleotide sequence ID" value="NZ_CP110636.1"/>
</dbReference>
<feature type="compositionally biased region" description="Polar residues" evidence="1">
    <location>
        <begin position="631"/>
        <end position="646"/>
    </location>
</feature>
<protein>
    <submittedName>
        <fullName evidence="4">PucR family transcriptional regulator</fullName>
    </submittedName>
</protein>
<proteinExistence type="predicted"/>
<feature type="domain" description="Purine catabolism PurC-like" evidence="2">
    <location>
        <begin position="27"/>
        <end position="127"/>
    </location>
</feature>
<sequence length="646" mass="67879">MPLSLSDLLTRPDLRLSVTYDVPPHLLARPIEAATVSDLLSPGKWLQGGELLMTIGLLLPMEPAACRAYVRDVAEGGAACLALGLGQGLPYQEAPEPLVTAAEEAGLPLLTVPDEVPFIAVTKAVFDARATEQRDALHRAFATQRRLTAAAAGDGLRPMLEEWTAATGVGAAVLDPLGRLLAAGEREPGPPLAQARDLLDRVAARGLRGSASSTAGGQQLEVQPLGARRLRGLLLLTGRPDDAARSVVPGLVSLLSLELERRHLRDEPERRRRSALLSELLAEEHPAPGRARDMLHSVGLTTERVRGVVVEAGSGGDARKRAAGAGSGAAAPGTADGSADGSAAQEMAADLALAVPGGLVRVVGGATDGTPAGAPDRAPGRAPGGPSGRLVEAVVGEDLDIRDVLARFAPHRPAGIGPVTAPEAVRVSLRQAAGLLAVSRASGEPAEARQSQASRLLLDLGDRRTLQGYADTVLGPLDLADNGEELIATLAAWLETGGVWDATSRRLGVHRHTVRNRLDKAMDLTGRRLDDPDDRFDLWLATRIRRGGTPSPEPPAGPPPRRRRHARTGDTPPVPRPALHSPWRTVFTARVTYEIRTPAPGADSPAAPPRPPPRPRTPHRPTDPAPWSRSAICTSATPRTARSSRG</sequence>
<dbReference type="Gene3D" id="1.10.10.2840">
    <property type="entry name" value="PucR C-terminal helix-turn-helix domain"/>
    <property type="match status" value="1"/>
</dbReference>
<feature type="compositionally biased region" description="Low complexity" evidence="1">
    <location>
        <begin position="328"/>
        <end position="342"/>
    </location>
</feature>
<reference evidence="4" key="1">
    <citation type="submission" date="2022-11" db="EMBL/GenBank/DDBJ databases">
        <title>Identification and genomic analyses of a novel endophytic actinobacterium Streptomyces endophytica sp. nov. with potential for biocontrol of Yam anthracnose.</title>
        <authorList>
            <person name="Huang X."/>
        </authorList>
    </citation>
    <scope>NUCLEOTIDE SEQUENCE</scope>
    <source>
        <strain evidence="4">HNM0140</strain>
    </source>
</reference>
<name>A0ABY6PIJ1_9ACTN</name>
<feature type="region of interest" description="Disordered" evidence="1">
    <location>
        <begin position="366"/>
        <end position="386"/>
    </location>
</feature>
<feature type="region of interest" description="Disordered" evidence="1">
    <location>
        <begin position="312"/>
        <end position="342"/>
    </location>
</feature>
<evidence type="ECO:0000256" key="1">
    <source>
        <dbReference type="SAM" id="MobiDB-lite"/>
    </source>
</evidence>
<dbReference type="InterPro" id="IPR051448">
    <property type="entry name" value="CdaR-like_regulators"/>
</dbReference>
<dbReference type="InterPro" id="IPR025736">
    <property type="entry name" value="PucR_C-HTH_dom"/>
</dbReference>
<gene>
    <name evidence="4" type="ORF">OJ254_29880</name>
</gene>
<dbReference type="PANTHER" id="PTHR33744">
    <property type="entry name" value="CARBOHYDRATE DIACID REGULATOR"/>
    <property type="match status" value="1"/>
</dbReference>
<evidence type="ECO:0000259" key="2">
    <source>
        <dbReference type="Pfam" id="PF07905"/>
    </source>
</evidence>
<dbReference type="InterPro" id="IPR012914">
    <property type="entry name" value="PucR_dom"/>
</dbReference>
<dbReference type="InterPro" id="IPR042070">
    <property type="entry name" value="PucR_C-HTH_sf"/>
</dbReference>
<accession>A0ABY6PIJ1</accession>
<feature type="compositionally biased region" description="Pro residues" evidence="1">
    <location>
        <begin position="606"/>
        <end position="615"/>
    </location>
</feature>
<keyword evidence="5" id="KW-1185">Reference proteome</keyword>